<dbReference type="Pfam" id="PF02275">
    <property type="entry name" value="CBAH"/>
    <property type="match status" value="1"/>
</dbReference>
<name>A0A0R1VHX1_9LACO</name>
<evidence type="ECO:0000256" key="2">
    <source>
        <dbReference type="ARBA" id="ARBA00022801"/>
    </source>
</evidence>
<gene>
    <name evidence="4" type="ORF">FC60_GL001673</name>
</gene>
<dbReference type="InterPro" id="IPR029132">
    <property type="entry name" value="CBAH/NAAA_C"/>
</dbReference>
<reference evidence="4 5" key="1">
    <citation type="journal article" date="2015" name="Genome Announc.">
        <title>Expanding the biotechnology potential of lactobacilli through comparative genomics of 213 strains and associated genera.</title>
        <authorList>
            <person name="Sun Z."/>
            <person name="Harris H.M."/>
            <person name="McCann A."/>
            <person name="Guo C."/>
            <person name="Argimon S."/>
            <person name="Zhang W."/>
            <person name="Yang X."/>
            <person name="Jeffery I.B."/>
            <person name="Cooney J.C."/>
            <person name="Kagawa T.F."/>
            <person name="Liu W."/>
            <person name="Song Y."/>
            <person name="Salvetti E."/>
            <person name="Wrobel A."/>
            <person name="Rasinkangas P."/>
            <person name="Parkhill J."/>
            <person name="Rea M.C."/>
            <person name="O'Sullivan O."/>
            <person name="Ritari J."/>
            <person name="Douillard F.P."/>
            <person name="Paul Ross R."/>
            <person name="Yang R."/>
            <person name="Briner A.E."/>
            <person name="Felis G.E."/>
            <person name="de Vos W.M."/>
            <person name="Barrangou R."/>
            <person name="Klaenhammer T.R."/>
            <person name="Caufield P.W."/>
            <person name="Cui Y."/>
            <person name="Zhang H."/>
            <person name="O'Toole P.W."/>
        </authorList>
    </citation>
    <scope>NUCLEOTIDE SEQUENCE [LARGE SCALE GENOMIC DNA]</scope>
    <source>
        <strain evidence="4 5">DSM 16045</strain>
    </source>
</reference>
<evidence type="ECO:0000313" key="4">
    <source>
        <dbReference type="EMBL" id="KRM02662.1"/>
    </source>
</evidence>
<keyword evidence="2 4" id="KW-0378">Hydrolase</keyword>
<dbReference type="Proteomes" id="UP000051739">
    <property type="component" value="Unassembled WGS sequence"/>
</dbReference>
<sequence length="305" mass="35299">MCTALTYQDHDNNIFGRTMDLPTLNTPWELTYLPSNYQFTRYTDQTKFQSKYAILGGMRQTNGKFLIGDGINAAGLVIAELYLPNLPQYHQQIQPNKINLAPQDVTEWVLANYDSVASVQADLANWALVASKWYDEAIIHQFHWMLVDQSGTYLIEPTDLKLEIRKLDIPVITNTPQYDDHLHRLAKYINHDSDQNLKTALKKFAGDLPIDPRTPTQRFQYAAIRQAKLQSTSTPDDLNQILQAVKMEHLPGHEDYTHYIGTIDLMSQTYVYHDVDRHQTKTVRLDQLMSLKAPYIFHPRDYKRS</sequence>
<protein>
    <submittedName>
        <fullName evidence="4">Choloylglycine hydrolase</fullName>
    </submittedName>
</protein>
<dbReference type="PANTHER" id="PTHR35527:SF2">
    <property type="entry name" value="HYDROLASE"/>
    <property type="match status" value="1"/>
</dbReference>
<dbReference type="SUPFAM" id="SSF56235">
    <property type="entry name" value="N-terminal nucleophile aminohydrolases (Ntn hydrolases)"/>
    <property type="match status" value="1"/>
</dbReference>
<comment type="caution">
    <text evidence="4">The sequence shown here is derived from an EMBL/GenBank/DDBJ whole genome shotgun (WGS) entry which is preliminary data.</text>
</comment>
<evidence type="ECO:0000256" key="1">
    <source>
        <dbReference type="ARBA" id="ARBA00006625"/>
    </source>
</evidence>
<dbReference type="PATRIC" id="fig|1423749.3.peg.1732"/>
<proteinExistence type="inferred from homology"/>
<accession>A0A0R1VHX1</accession>
<dbReference type="Gene3D" id="3.60.60.10">
    <property type="entry name" value="Penicillin V Acylase, Chain A"/>
    <property type="match status" value="1"/>
</dbReference>
<feature type="domain" description="Choloylglycine hydrolase/NAAA C-terminal" evidence="3">
    <location>
        <begin position="2"/>
        <end position="287"/>
    </location>
</feature>
<dbReference type="PANTHER" id="PTHR35527">
    <property type="entry name" value="CHOLOYLGLYCINE HYDROLASE"/>
    <property type="match status" value="1"/>
</dbReference>
<evidence type="ECO:0000259" key="3">
    <source>
        <dbReference type="Pfam" id="PF02275"/>
    </source>
</evidence>
<dbReference type="InterPro" id="IPR052193">
    <property type="entry name" value="Peptidase_C59"/>
</dbReference>
<organism evidence="4 5">
    <name type="scientific">Limosilactobacillus gastricus DSM 16045</name>
    <dbReference type="NCBI Taxonomy" id="1423749"/>
    <lineage>
        <taxon>Bacteria</taxon>
        <taxon>Bacillati</taxon>
        <taxon>Bacillota</taxon>
        <taxon>Bacilli</taxon>
        <taxon>Lactobacillales</taxon>
        <taxon>Lactobacillaceae</taxon>
        <taxon>Limosilactobacillus</taxon>
    </lineage>
</organism>
<evidence type="ECO:0000313" key="5">
    <source>
        <dbReference type="Proteomes" id="UP000051739"/>
    </source>
</evidence>
<dbReference type="InterPro" id="IPR029055">
    <property type="entry name" value="Ntn_hydrolases_N"/>
</dbReference>
<dbReference type="EMBL" id="AZFN01000008">
    <property type="protein sequence ID" value="KRM02662.1"/>
    <property type="molecule type" value="Genomic_DNA"/>
</dbReference>
<comment type="similarity">
    <text evidence="1">Belongs to the peptidase C59 family.</text>
</comment>
<keyword evidence="5" id="KW-1185">Reference proteome</keyword>
<dbReference type="RefSeq" id="WP_056937105.1">
    <property type="nucleotide sequence ID" value="NZ_AZFN01000008.1"/>
</dbReference>
<dbReference type="GO" id="GO:0016787">
    <property type="term" value="F:hydrolase activity"/>
    <property type="evidence" value="ECO:0007669"/>
    <property type="project" value="UniProtKB-KW"/>
</dbReference>
<dbReference type="AlphaFoldDB" id="A0A0R1VHX1"/>